<evidence type="ECO:0000256" key="1">
    <source>
        <dbReference type="SAM" id="MobiDB-lite"/>
    </source>
</evidence>
<dbReference type="Proteomes" id="UP000831786">
    <property type="component" value="Chromosome"/>
</dbReference>
<reference evidence="2 3" key="1">
    <citation type="submission" date="2022-04" db="EMBL/GenBank/DDBJ databases">
        <title>Leucobacter sp. isolated from rhizosphere of garlic.</title>
        <authorList>
            <person name="Won M."/>
            <person name="Lee C.-M."/>
            <person name="Woen H.-Y."/>
            <person name="Kwon S.-W."/>
        </authorList>
    </citation>
    <scope>NUCLEOTIDE SEQUENCE [LARGE SCALE GENOMIC DNA]</scope>
    <source>
        <strain evidence="2 3">H21R-40</strain>
    </source>
</reference>
<name>A0ABY4FP91_9MICO</name>
<gene>
    <name evidence="2" type="ORF">MUN78_04415</name>
</gene>
<feature type="region of interest" description="Disordered" evidence="1">
    <location>
        <begin position="1"/>
        <end position="20"/>
    </location>
</feature>
<protein>
    <submittedName>
        <fullName evidence="2">Uncharacterized protein</fullName>
    </submittedName>
</protein>
<accession>A0ABY4FP91</accession>
<sequence length="133" mass="14038">MGITLGLTKQQHGPEREATDTERLTRLSVGFSGVTGRIRRTRFNKLRAAQQQELAQAAILWNVHGGSLDAVHDLLDEAGGYPKALGRVMRSCGQGAAYEVLMTLLNGADRALSSVTASSAPTTIPTGTGSTSD</sequence>
<evidence type="ECO:0000313" key="2">
    <source>
        <dbReference type="EMBL" id="UOQ58095.1"/>
    </source>
</evidence>
<organism evidence="2 3">
    <name type="scientific">Leucobacter allii</name>
    <dbReference type="NCBI Taxonomy" id="2932247"/>
    <lineage>
        <taxon>Bacteria</taxon>
        <taxon>Bacillati</taxon>
        <taxon>Actinomycetota</taxon>
        <taxon>Actinomycetes</taxon>
        <taxon>Micrococcales</taxon>
        <taxon>Microbacteriaceae</taxon>
        <taxon>Leucobacter</taxon>
    </lineage>
</organism>
<dbReference type="EMBL" id="CP095045">
    <property type="protein sequence ID" value="UOQ58095.1"/>
    <property type="molecule type" value="Genomic_DNA"/>
</dbReference>
<keyword evidence="3" id="KW-1185">Reference proteome</keyword>
<evidence type="ECO:0000313" key="3">
    <source>
        <dbReference type="Proteomes" id="UP000831786"/>
    </source>
</evidence>
<proteinExistence type="predicted"/>
<dbReference type="RefSeq" id="WP_244729065.1">
    <property type="nucleotide sequence ID" value="NZ_CP095045.1"/>
</dbReference>